<dbReference type="PROSITE" id="PS00194">
    <property type="entry name" value="THIOREDOXIN_1"/>
    <property type="match status" value="1"/>
</dbReference>
<organism evidence="6 7">
    <name type="scientific">Chryseobacterium oryctis</name>
    <dbReference type="NCBI Taxonomy" id="2952618"/>
    <lineage>
        <taxon>Bacteria</taxon>
        <taxon>Pseudomonadati</taxon>
        <taxon>Bacteroidota</taxon>
        <taxon>Flavobacteriia</taxon>
        <taxon>Flavobacteriales</taxon>
        <taxon>Weeksellaceae</taxon>
        <taxon>Chryseobacterium group</taxon>
        <taxon>Chryseobacterium</taxon>
    </lineage>
</organism>
<comment type="subcellular location">
    <subcellularLocation>
        <location evidence="1">Cell envelope</location>
    </subcellularLocation>
</comment>
<dbReference type="PROSITE" id="PS51352">
    <property type="entry name" value="THIOREDOXIN_2"/>
    <property type="match status" value="1"/>
</dbReference>
<dbReference type="CDD" id="cd02966">
    <property type="entry name" value="TlpA_like_family"/>
    <property type="match status" value="1"/>
</dbReference>
<keyword evidence="3" id="KW-1015">Disulfide bond</keyword>
<reference evidence="6" key="1">
    <citation type="submission" date="2022-10" db="EMBL/GenBank/DDBJ databases">
        <title>Chryseobacterium babae sp. nov. isolated from the gut of the beetle Oryctes rhinoceros, and Chryseobacterium kimseyorum sp. nov., isolated from a stick insect rearing cage.</title>
        <authorList>
            <person name="Shelomi M."/>
            <person name="Han C.-J."/>
            <person name="Chen W.-M."/>
            <person name="Chen H.-K."/>
            <person name="Liaw S.-J."/>
            <person name="Muhle E."/>
            <person name="Clermont D."/>
        </authorList>
    </citation>
    <scope>NUCLEOTIDE SEQUENCE</scope>
    <source>
        <strain evidence="6">WLa1L2M3</strain>
    </source>
</reference>
<evidence type="ECO:0000313" key="7">
    <source>
        <dbReference type="Proteomes" id="UP001163719"/>
    </source>
</evidence>
<proteinExistence type="predicted"/>
<sequence>MKVFFIIFSLLFLGSEINAQNLEIGSKVPEISANTIQNESFVLSEVKKEVVLLDFWASWCAPCVLEQPELKEIYQKYSQEVQEGKFDIIGISLDKSKENWEKAVNKAQINWTQVSDLKFWKSPIAKAYFIQELPFNLIIDKEGKVIAKNLHGKDLEKFLESQFKK</sequence>
<dbReference type="Pfam" id="PF13905">
    <property type="entry name" value="Thioredoxin_8"/>
    <property type="match status" value="1"/>
</dbReference>
<dbReference type="InterPro" id="IPR050553">
    <property type="entry name" value="Thioredoxin_ResA/DsbE_sf"/>
</dbReference>
<evidence type="ECO:0000256" key="2">
    <source>
        <dbReference type="ARBA" id="ARBA00022748"/>
    </source>
</evidence>
<evidence type="ECO:0000313" key="6">
    <source>
        <dbReference type="EMBL" id="MCW3161474.1"/>
    </source>
</evidence>
<dbReference type="RefSeq" id="WP_264743413.1">
    <property type="nucleotide sequence ID" value="NZ_JAPDHV010000003.1"/>
</dbReference>
<accession>A0ABT3HNZ8</accession>
<evidence type="ECO:0000256" key="3">
    <source>
        <dbReference type="ARBA" id="ARBA00023157"/>
    </source>
</evidence>
<dbReference type="SUPFAM" id="SSF52833">
    <property type="entry name" value="Thioredoxin-like"/>
    <property type="match status" value="1"/>
</dbReference>
<dbReference type="InterPro" id="IPR036249">
    <property type="entry name" value="Thioredoxin-like_sf"/>
</dbReference>
<protein>
    <submittedName>
        <fullName evidence="6">TlpA family protein disulfide reductase</fullName>
    </submittedName>
</protein>
<dbReference type="InterPro" id="IPR017937">
    <property type="entry name" value="Thioredoxin_CS"/>
</dbReference>
<comment type="caution">
    <text evidence="6">The sequence shown here is derived from an EMBL/GenBank/DDBJ whole genome shotgun (WGS) entry which is preliminary data.</text>
</comment>
<dbReference type="Proteomes" id="UP001163719">
    <property type="component" value="Unassembled WGS sequence"/>
</dbReference>
<gene>
    <name evidence="6" type="ORF">OH806_09385</name>
</gene>
<evidence type="ECO:0000256" key="1">
    <source>
        <dbReference type="ARBA" id="ARBA00004196"/>
    </source>
</evidence>
<evidence type="ECO:0000256" key="4">
    <source>
        <dbReference type="ARBA" id="ARBA00023284"/>
    </source>
</evidence>
<evidence type="ECO:0000259" key="5">
    <source>
        <dbReference type="PROSITE" id="PS51352"/>
    </source>
</evidence>
<dbReference type="PANTHER" id="PTHR42852">
    <property type="entry name" value="THIOL:DISULFIDE INTERCHANGE PROTEIN DSBE"/>
    <property type="match status" value="1"/>
</dbReference>
<keyword evidence="7" id="KW-1185">Reference proteome</keyword>
<dbReference type="Gene3D" id="3.40.30.10">
    <property type="entry name" value="Glutaredoxin"/>
    <property type="match status" value="1"/>
</dbReference>
<name>A0ABT3HNZ8_9FLAO</name>
<dbReference type="EMBL" id="JAPDHV010000003">
    <property type="protein sequence ID" value="MCW3161474.1"/>
    <property type="molecule type" value="Genomic_DNA"/>
</dbReference>
<keyword evidence="4" id="KW-0676">Redox-active center</keyword>
<keyword evidence="2" id="KW-0201">Cytochrome c-type biogenesis</keyword>
<dbReference type="InterPro" id="IPR013766">
    <property type="entry name" value="Thioredoxin_domain"/>
</dbReference>
<dbReference type="InterPro" id="IPR012336">
    <property type="entry name" value="Thioredoxin-like_fold"/>
</dbReference>
<feature type="domain" description="Thioredoxin" evidence="5">
    <location>
        <begin position="22"/>
        <end position="165"/>
    </location>
</feature>
<dbReference type="PANTHER" id="PTHR42852:SF6">
    <property type="entry name" value="THIOL:DISULFIDE INTERCHANGE PROTEIN DSBE"/>
    <property type="match status" value="1"/>
</dbReference>